<sequence length="462" mass="51131">MLLQSLGLVAVYALSWAAVCHALLCKRNPRSAFGWAVTSLFLPILGPLFYVLFGVSRAESRGSRIIRHFSGAYPCGAQIFSEPLPASPVELPGRRLTPWSLCAGNTLLPLYNGDEAYPAMLKAIEQAKRQVFLATYIFNDGSVSAAFVEELLAAVARGVDVRVLVDGVGMLYSWHKPLKKLAEHNVPTATFLPPRLLPPSFGVNLRNHRKLLVCDGVAFTGGMNISDNNLQSCGKNCVQDMHFQCMGPVVGQLSHAFLQNWSFASGQDDYLPFESPSPVGHSYCRIVMDGPATDTDVLNDLYCGVINAARHTIRIMTPYFLPSHELVSSLRSAAFRSVDVRVVLPAKNNLPFVHWGMLRLLPTLLDAGVRVWLQPAPFAHTKLLTIDGEYCQIGSANLDVRSLRLNFELNMEVFDRSLHEQLAAHIDKIIAKSHEITFFELKAQSLPVRLRNAACWVFSPYL</sequence>
<evidence type="ECO:0000259" key="7">
    <source>
        <dbReference type="PROSITE" id="PS50035"/>
    </source>
</evidence>
<name>A0A6L2R537_9BACT</name>
<comment type="caution">
    <text evidence="8">The sequence shown here is derived from an EMBL/GenBank/DDBJ whole genome shotgun (WGS) entry which is preliminary data.</text>
</comment>
<evidence type="ECO:0000313" key="8">
    <source>
        <dbReference type="EMBL" id="GFH62728.1"/>
    </source>
</evidence>
<dbReference type="PANTHER" id="PTHR21248">
    <property type="entry name" value="CARDIOLIPIN SYNTHASE"/>
    <property type="match status" value="1"/>
</dbReference>
<keyword evidence="5 6" id="KW-0472">Membrane</keyword>
<organism evidence="8 9">
    <name type="scientific">Candidatus Desulfovibrio kirbyi</name>
    <dbReference type="NCBI Taxonomy" id="2696086"/>
    <lineage>
        <taxon>Bacteria</taxon>
        <taxon>Pseudomonadati</taxon>
        <taxon>Thermodesulfobacteriota</taxon>
        <taxon>Desulfovibrionia</taxon>
        <taxon>Desulfovibrionales</taxon>
        <taxon>Desulfovibrionaceae</taxon>
        <taxon>Desulfovibrio</taxon>
    </lineage>
</organism>
<accession>A0A6L2R537</accession>
<feature type="transmembrane region" description="Helical" evidence="6">
    <location>
        <begin position="32"/>
        <end position="55"/>
    </location>
</feature>
<protein>
    <submittedName>
        <fullName evidence="8">Cardiolipin synthase</fullName>
    </submittedName>
</protein>
<feature type="domain" description="PLD phosphodiesterase" evidence="7">
    <location>
        <begin position="380"/>
        <end position="402"/>
    </location>
</feature>
<reference evidence="8 9" key="1">
    <citation type="journal article" date="2020" name="ISME J.">
        <title>Parallel Reductive Genome Evolution in Desulfovibrio Ectosymbionts Independently Acquired by Trichonympha Protists in the Termite Gut.</title>
        <authorList>
            <person name="Takeuchi M."/>
            <person name="Kuwahara H."/>
            <person name="Murakami T."/>
            <person name="Takahashi K."/>
            <person name="Kajitani R."/>
            <person name="Toyoda A."/>
            <person name="Itoh T."/>
            <person name="Ohkuma M."/>
            <person name="Hongoh Y."/>
        </authorList>
    </citation>
    <scope>NUCLEOTIDE SEQUENCE [LARGE SCALE GENOMIC DNA]</scope>
    <source>
        <strain evidence="8">ZnDsv-02</strain>
    </source>
</reference>
<gene>
    <name evidence="8" type="primary">cls</name>
    <name evidence="8" type="ORF">ZNDK_0499</name>
</gene>
<dbReference type="PANTHER" id="PTHR21248:SF22">
    <property type="entry name" value="PHOSPHOLIPASE D"/>
    <property type="match status" value="1"/>
</dbReference>
<keyword evidence="2" id="KW-1003">Cell membrane</keyword>
<keyword evidence="4 6" id="KW-1133">Transmembrane helix</keyword>
<dbReference type="InterPro" id="IPR025202">
    <property type="entry name" value="PLD-like_dom"/>
</dbReference>
<dbReference type="CDD" id="cd09157">
    <property type="entry name" value="PLDc_CLS_unchar2_1"/>
    <property type="match status" value="1"/>
</dbReference>
<dbReference type="InterPro" id="IPR027379">
    <property type="entry name" value="CLS_N"/>
</dbReference>
<dbReference type="Pfam" id="PF13396">
    <property type="entry name" value="PLDc_N"/>
    <property type="match status" value="1"/>
</dbReference>
<dbReference type="SMART" id="SM00155">
    <property type="entry name" value="PLDc"/>
    <property type="match status" value="2"/>
</dbReference>
<evidence type="ECO:0000256" key="3">
    <source>
        <dbReference type="ARBA" id="ARBA00022692"/>
    </source>
</evidence>
<dbReference type="Pfam" id="PF13091">
    <property type="entry name" value="PLDc_2"/>
    <property type="match status" value="2"/>
</dbReference>
<dbReference type="EMBL" id="BLLL01000004">
    <property type="protein sequence ID" value="GFH62728.1"/>
    <property type="molecule type" value="Genomic_DNA"/>
</dbReference>
<dbReference type="GO" id="GO:0005886">
    <property type="term" value="C:plasma membrane"/>
    <property type="evidence" value="ECO:0007669"/>
    <property type="project" value="UniProtKB-SubCell"/>
</dbReference>
<comment type="subcellular location">
    <subcellularLocation>
        <location evidence="1">Cell membrane</location>
        <topology evidence="1">Multi-pass membrane protein</topology>
    </subcellularLocation>
</comment>
<proteinExistence type="predicted"/>
<evidence type="ECO:0000313" key="9">
    <source>
        <dbReference type="Proteomes" id="UP000505077"/>
    </source>
</evidence>
<dbReference type="SUPFAM" id="SSF56024">
    <property type="entry name" value="Phospholipase D/nuclease"/>
    <property type="match status" value="2"/>
</dbReference>
<evidence type="ECO:0000256" key="1">
    <source>
        <dbReference type="ARBA" id="ARBA00004651"/>
    </source>
</evidence>
<evidence type="ECO:0000256" key="4">
    <source>
        <dbReference type="ARBA" id="ARBA00022989"/>
    </source>
</evidence>
<dbReference type="PROSITE" id="PS50035">
    <property type="entry name" value="PLD"/>
    <property type="match status" value="2"/>
</dbReference>
<evidence type="ECO:0000256" key="2">
    <source>
        <dbReference type="ARBA" id="ARBA00022475"/>
    </source>
</evidence>
<keyword evidence="3 6" id="KW-0812">Transmembrane</keyword>
<dbReference type="AlphaFoldDB" id="A0A6L2R537"/>
<dbReference type="GO" id="GO:0032049">
    <property type="term" value="P:cardiolipin biosynthetic process"/>
    <property type="evidence" value="ECO:0007669"/>
    <property type="project" value="UniProtKB-ARBA"/>
</dbReference>
<dbReference type="Proteomes" id="UP000505077">
    <property type="component" value="Unassembled WGS sequence"/>
</dbReference>
<dbReference type="Gene3D" id="3.30.870.10">
    <property type="entry name" value="Endonuclease Chain A"/>
    <property type="match status" value="2"/>
</dbReference>
<dbReference type="GO" id="GO:0008808">
    <property type="term" value="F:cardiolipin synthase activity"/>
    <property type="evidence" value="ECO:0007669"/>
    <property type="project" value="TreeGrafter"/>
</dbReference>
<feature type="domain" description="PLD phosphodiesterase" evidence="7">
    <location>
        <begin position="203"/>
        <end position="229"/>
    </location>
</feature>
<evidence type="ECO:0000256" key="6">
    <source>
        <dbReference type="SAM" id="Phobius"/>
    </source>
</evidence>
<dbReference type="CDD" id="cd09163">
    <property type="entry name" value="PLDc_CLS_unchar2_2"/>
    <property type="match status" value="1"/>
</dbReference>
<evidence type="ECO:0000256" key="5">
    <source>
        <dbReference type="ARBA" id="ARBA00023136"/>
    </source>
</evidence>
<dbReference type="InterPro" id="IPR001736">
    <property type="entry name" value="PLipase_D/transphosphatidylase"/>
</dbReference>